<organism evidence="10 11">
    <name type="scientific">Steinernema hermaphroditum</name>
    <dbReference type="NCBI Taxonomy" id="289476"/>
    <lineage>
        <taxon>Eukaryota</taxon>
        <taxon>Metazoa</taxon>
        <taxon>Ecdysozoa</taxon>
        <taxon>Nematoda</taxon>
        <taxon>Chromadorea</taxon>
        <taxon>Rhabditida</taxon>
        <taxon>Tylenchina</taxon>
        <taxon>Panagrolaimomorpha</taxon>
        <taxon>Strongyloidoidea</taxon>
        <taxon>Steinernematidae</taxon>
        <taxon>Steinernema</taxon>
    </lineage>
</organism>
<dbReference type="GO" id="GO:0000978">
    <property type="term" value="F:RNA polymerase II cis-regulatory region sequence-specific DNA binding"/>
    <property type="evidence" value="ECO:0007669"/>
    <property type="project" value="TreeGrafter"/>
</dbReference>
<evidence type="ECO:0000256" key="3">
    <source>
        <dbReference type="ARBA" id="ARBA00022771"/>
    </source>
</evidence>
<feature type="domain" description="GATA-type" evidence="9">
    <location>
        <begin position="151"/>
        <end position="204"/>
    </location>
</feature>
<proteinExistence type="predicted"/>
<keyword evidence="4" id="KW-0862">Zinc</keyword>
<dbReference type="AlphaFoldDB" id="A0AA39HMM6"/>
<dbReference type="SMART" id="SM00401">
    <property type="entry name" value="ZnF_GATA"/>
    <property type="match status" value="1"/>
</dbReference>
<evidence type="ECO:0000259" key="9">
    <source>
        <dbReference type="PROSITE" id="PS50114"/>
    </source>
</evidence>
<evidence type="ECO:0000256" key="5">
    <source>
        <dbReference type="ARBA" id="ARBA00023015"/>
    </source>
</evidence>
<keyword evidence="2" id="KW-0479">Metal-binding</keyword>
<keyword evidence="3 8" id="KW-0863">Zinc-finger</keyword>
<dbReference type="SUPFAM" id="SSF57716">
    <property type="entry name" value="Glucocorticoid receptor-like (DNA-binding domain)"/>
    <property type="match status" value="1"/>
</dbReference>
<dbReference type="PROSITE" id="PS50114">
    <property type="entry name" value="GATA_ZN_FINGER_2"/>
    <property type="match status" value="1"/>
</dbReference>
<dbReference type="Pfam" id="PF00320">
    <property type="entry name" value="GATA"/>
    <property type="match status" value="1"/>
</dbReference>
<evidence type="ECO:0000313" key="10">
    <source>
        <dbReference type="EMBL" id="KAK0407472.1"/>
    </source>
</evidence>
<gene>
    <name evidence="10" type="ORF">QR680_019212</name>
</gene>
<evidence type="ECO:0000256" key="2">
    <source>
        <dbReference type="ARBA" id="ARBA00022723"/>
    </source>
</evidence>
<dbReference type="GO" id="GO:0005634">
    <property type="term" value="C:nucleus"/>
    <property type="evidence" value="ECO:0007669"/>
    <property type="project" value="UniProtKB-SubCell"/>
</dbReference>
<comment type="caution">
    <text evidence="10">The sequence shown here is derived from an EMBL/GenBank/DDBJ whole genome shotgun (WGS) entry which is preliminary data.</text>
</comment>
<dbReference type="CDD" id="cd00202">
    <property type="entry name" value="ZnF_GATA"/>
    <property type="match status" value="1"/>
</dbReference>
<dbReference type="InterPro" id="IPR013088">
    <property type="entry name" value="Znf_NHR/GATA"/>
</dbReference>
<dbReference type="InterPro" id="IPR039355">
    <property type="entry name" value="Transcription_factor_GATA"/>
</dbReference>
<comment type="subcellular location">
    <subcellularLocation>
        <location evidence="1">Nucleus</location>
    </subcellularLocation>
</comment>
<dbReference type="GO" id="GO:0000122">
    <property type="term" value="P:negative regulation of transcription by RNA polymerase II"/>
    <property type="evidence" value="ECO:0007669"/>
    <property type="project" value="TreeGrafter"/>
</dbReference>
<evidence type="ECO:0000256" key="4">
    <source>
        <dbReference type="ARBA" id="ARBA00022833"/>
    </source>
</evidence>
<dbReference type="PANTHER" id="PTHR10071:SF281">
    <property type="entry name" value="BOX A-BINDING FACTOR-RELATED"/>
    <property type="match status" value="1"/>
</dbReference>
<protein>
    <recommendedName>
        <fullName evidence="9">GATA-type domain-containing protein</fullName>
    </recommendedName>
</protein>
<evidence type="ECO:0000313" key="11">
    <source>
        <dbReference type="Proteomes" id="UP001175271"/>
    </source>
</evidence>
<dbReference type="GO" id="GO:0045165">
    <property type="term" value="P:cell fate commitment"/>
    <property type="evidence" value="ECO:0007669"/>
    <property type="project" value="TreeGrafter"/>
</dbReference>
<evidence type="ECO:0000256" key="6">
    <source>
        <dbReference type="ARBA" id="ARBA00023163"/>
    </source>
</evidence>
<dbReference type="PRINTS" id="PR00619">
    <property type="entry name" value="GATAZNFINGER"/>
</dbReference>
<keyword evidence="7" id="KW-0539">Nucleus</keyword>
<name>A0AA39HMM6_9BILA</name>
<evidence type="ECO:0000256" key="7">
    <source>
        <dbReference type="ARBA" id="ARBA00023242"/>
    </source>
</evidence>
<evidence type="ECO:0000256" key="8">
    <source>
        <dbReference type="PROSITE-ProRule" id="PRU00094"/>
    </source>
</evidence>
<dbReference type="GO" id="GO:0045944">
    <property type="term" value="P:positive regulation of transcription by RNA polymerase II"/>
    <property type="evidence" value="ECO:0007669"/>
    <property type="project" value="TreeGrafter"/>
</dbReference>
<keyword evidence="5" id="KW-0805">Transcription regulation</keyword>
<sequence>MSSQYAFDSANAPFYDPLAAMGTQQQTFNFSNLTYLPNYSNAMAQLHGGGYIEPNYQIPYEITIQQQQYHIDPQPQPGLHRFSPQQTYIHRPSVIYQSTPAASSSESLPTDLPELLRPRPLPVMSSVHDNTSNSSFYATPARKQKPTGCQRHATSICSVCGTSNTTLWRRSQTGAIECNACNLYYRKNNKRRPRDLRDKPIVKRNRRKAPAYKTQLSLLLSQDTSPS</sequence>
<dbReference type="EMBL" id="JAUCMV010000004">
    <property type="protein sequence ID" value="KAK0407472.1"/>
    <property type="molecule type" value="Genomic_DNA"/>
</dbReference>
<keyword evidence="11" id="KW-1185">Reference proteome</keyword>
<dbReference type="Gene3D" id="3.30.50.10">
    <property type="entry name" value="Erythroid Transcription Factor GATA-1, subunit A"/>
    <property type="match status" value="1"/>
</dbReference>
<reference evidence="10" key="1">
    <citation type="submission" date="2023-06" db="EMBL/GenBank/DDBJ databases">
        <title>Genomic analysis of the entomopathogenic nematode Steinernema hermaphroditum.</title>
        <authorList>
            <person name="Schwarz E.M."/>
            <person name="Heppert J.K."/>
            <person name="Baniya A."/>
            <person name="Schwartz H.T."/>
            <person name="Tan C.-H."/>
            <person name="Antoshechkin I."/>
            <person name="Sternberg P.W."/>
            <person name="Goodrich-Blair H."/>
            <person name="Dillman A.R."/>
        </authorList>
    </citation>
    <scope>NUCLEOTIDE SEQUENCE</scope>
    <source>
        <strain evidence="10">PS9179</strain>
        <tissue evidence="10">Whole animal</tissue>
    </source>
</reference>
<dbReference type="GO" id="GO:0008270">
    <property type="term" value="F:zinc ion binding"/>
    <property type="evidence" value="ECO:0007669"/>
    <property type="project" value="UniProtKB-KW"/>
</dbReference>
<accession>A0AA39HMM6</accession>
<dbReference type="GO" id="GO:0000981">
    <property type="term" value="F:DNA-binding transcription factor activity, RNA polymerase II-specific"/>
    <property type="evidence" value="ECO:0007669"/>
    <property type="project" value="TreeGrafter"/>
</dbReference>
<evidence type="ECO:0000256" key="1">
    <source>
        <dbReference type="ARBA" id="ARBA00004123"/>
    </source>
</evidence>
<dbReference type="Proteomes" id="UP001175271">
    <property type="component" value="Unassembled WGS sequence"/>
</dbReference>
<dbReference type="PANTHER" id="PTHR10071">
    <property type="entry name" value="TRANSCRIPTION FACTOR GATA FAMILY MEMBER"/>
    <property type="match status" value="1"/>
</dbReference>
<dbReference type="InterPro" id="IPR000679">
    <property type="entry name" value="Znf_GATA"/>
</dbReference>
<keyword evidence="6" id="KW-0804">Transcription</keyword>